<dbReference type="InterPro" id="IPR017868">
    <property type="entry name" value="Filamin/ABP280_repeat-like"/>
</dbReference>
<dbReference type="InterPro" id="IPR001298">
    <property type="entry name" value="Filamin/ABP280_rpt"/>
</dbReference>
<dbReference type="OrthoDB" id="5334309at2759"/>
<dbReference type="AlphaFoldDB" id="A0A8H6FW34"/>
<proteinExistence type="predicted"/>
<dbReference type="Proteomes" id="UP000578531">
    <property type="component" value="Unassembled WGS sequence"/>
</dbReference>
<evidence type="ECO:0000313" key="1">
    <source>
        <dbReference type="EMBL" id="KAF6235787.1"/>
    </source>
</evidence>
<name>A0A8H6FW34_9LECA</name>
<accession>A0A8H6FW34</accession>
<protein>
    <submittedName>
        <fullName evidence="1">Uncharacterized protein</fullName>
    </submittedName>
</protein>
<dbReference type="Gene3D" id="2.60.120.260">
    <property type="entry name" value="Galactose-binding domain-like"/>
    <property type="match status" value="1"/>
</dbReference>
<dbReference type="SMART" id="SM00557">
    <property type="entry name" value="IG_FLMN"/>
    <property type="match status" value="1"/>
</dbReference>
<organism evidence="1 2">
    <name type="scientific">Letharia columbiana</name>
    <dbReference type="NCBI Taxonomy" id="112416"/>
    <lineage>
        <taxon>Eukaryota</taxon>
        <taxon>Fungi</taxon>
        <taxon>Dikarya</taxon>
        <taxon>Ascomycota</taxon>
        <taxon>Pezizomycotina</taxon>
        <taxon>Lecanoromycetes</taxon>
        <taxon>OSLEUM clade</taxon>
        <taxon>Lecanoromycetidae</taxon>
        <taxon>Lecanorales</taxon>
        <taxon>Lecanorineae</taxon>
        <taxon>Parmeliaceae</taxon>
        <taxon>Letharia</taxon>
    </lineage>
</organism>
<comment type="caution">
    <text evidence="1">The sequence shown here is derived from an EMBL/GenBank/DDBJ whole genome shotgun (WGS) entry which is preliminary data.</text>
</comment>
<dbReference type="Gene3D" id="2.60.40.10">
    <property type="entry name" value="Immunoglobulins"/>
    <property type="match status" value="1"/>
</dbReference>
<dbReference type="InterPro" id="IPR008979">
    <property type="entry name" value="Galactose-bd-like_sf"/>
</dbReference>
<dbReference type="SUPFAM" id="SSF81296">
    <property type="entry name" value="E set domains"/>
    <property type="match status" value="1"/>
</dbReference>
<dbReference type="RefSeq" id="XP_037165154.1">
    <property type="nucleotide sequence ID" value="XM_037307894.1"/>
</dbReference>
<dbReference type="SUPFAM" id="SSF49785">
    <property type="entry name" value="Galactose-binding domain-like"/>
    <property type="match status" value="1"/>
</dbReference>
<reference evidence="1 2" key="1">
    <citation type="journal article" date="2020" name="Genomics">
        <title>Complete, high-quality genomes from long-read metagenomic sequencing of two wolf lichen thalli reveals enigmatic genome architecture.</title>
        <authorList>
            <person name="McKenzie S.K."/>
            <person name="Walston R.F."/>
            <person name="Allen J.L."/>
        </authorList>
    </citation>
    <scope>NUCLEOTIDE SEQUENCE [LARGE SCALE GENOMIC DNA]</scope>
    <source>
        <strain evidence="1">WasteWater2</strain>
    </source>
</reference>
<dbReference type="InterPro" id="IPR013783">
    <property type="entry name" value="Ig-like_fold"/>
</dbReference>
<dbReference type="GeneID" id="59287643"/>
<gene>
    <name evidence="1" type="ORF">HO173_005982</name>
</gene>
<dbReference type="EMBL" id="JACCJC010000022">
    <property type="protein sequence ID" value="KAF6235787.1"/>
    <property type="molecule type" value="Genomic_DNA"/>
</dbReference>
<evidence type="ECO:0000313" key="2">
    <source>
        <dbReference type="Proteomes" id="UP000578531"/>
    </source>
</evidence>
<dbReference type="InterPro" id="IPR014756">
    <property type="entry name" value="Ig_E-set"/>
</dbReference>
<sequence>MRTAAPISLQEHYHGLAPGLWNAISDVNAVVSIDNVSLEVAGQLSVGDVSSTNLRVRAGARSGIAPEDALNRFIGAGTGAQFELPSTATLPDEDKDPFEAVLTLQKDASGWYLENASATLFWQQQYWYSIDGINISLQELYFEFIAKRELAPANENPSDMPLAFSAAFGGSITLYNIPMAVVITYQSKITTTVLTCTVDDDASICLQDIAADSLLNPTPDPTKTPTPHDLNQEAQINQVPGSVPVDLTCCSSHIWGTQRFCILIFTASEPAQLQLKANFELDWQVTSQLTITGMGTYFDITNPTSSDKSSVIKGYAYGRQGGDYIQTTFIANTPTILTTSIKDNLDGSYTIGLMMPVAAFASQTPTPPLQTSVNGQPIQATPISFPMSPLPMVSTRADGLGLTDAILGQEAYFSISCLSSNGQLPSTGFHDASVYLLQTGTDAPAYVACTVSSINTGTMDVRYTVPADLSAGTHQCYIFVNSEQIPQSSTTVNVMTSAIDDFSEAVVANPTFWTINTSQDDVTTITTQNGAATGASAPINFALNLPMTDEWFQNGGFMFTFDITIDSHTPIQIAPFTQPTNPVNMTWINGPINDDRVVENTQSTIEWEVGGNPITVPRSERLYLTPTDAATICYHYIILEDKSQYLLYIFQAGQYIRRLSTIGCTIGISNVTTVPTRFRTKPRPTATADNFQLGNEAANALDGNASTFWHSDSVSTVQNWDTPCATGSFTDDSSTKAVNFASKNSRYVKLTAITEAGNRGPCSSAAEIEVSYTQASGADVVFSEPWASKYVLTLNNSGTLDSCGLIIDGTHQSQSDRSIYQSPIPENGCSVAVYSLSASKAYDFFVPKPGEPPIISAIGFQGPYWNPSNGRWVNWRMSIEDIGASNMKLDLTAMNTVLVVTGKNCVTVFSNGVFQFSNTTAFGQPITTLSPPKLVSYWTDITWHALRVYPPLKLAS</sequence>
<keyword evidence="2" id="KW-1185">Reference proteome</keyword>
<dbReference type="Pfam" id="PF00630">
    <property type="entry name" value="Filamin"/>
    <property type="match status" value="1"/>
</dbReference>